<evidence type="ECO:0000256" key="1">
    <source>
        <dbReference type="SAM" id="MobiDB-lite"/>
    </source>
</evidence>
<protein>
    <submittedName>
        <fullName evidence="4">Uncharacterized protein</fullName>
    </submittedName>
</protein>
<feature type="region of interest" description="Disordered" evidence="1">
    <location>
        <begin position="259"/>
        <end position="294"/>
    </location>
</feature>
<feature type="chain" id="PRO_5038928481" evidence="3">
    <location>
        <begin position="21"/>
        <end position="345"/>
    </location>
</feature>
<reference evidence="4" key="1">
    <citation type="submission" date="2020-02" db="EMBL/GenBank/DDBJ databases">
        <authorList>
            <person name="Meier V. D."/>
        </authorList>
    </citation>
    <scope>NUCLEOTIDE SEQUENCE</scope>
    <source>
        <strain evidence="4">AVDCRST_MAG57</strain>
    </source>
</reference>
<keyword evidence="2" id="KW-0812">Transmembrane</keyword>
<feature type="signal peptide" evidence="3">
    <location>
        <begin position="1"/>
        <end position="20"/>
    </location>
</feature>
<evidence type="ECO:0000256" key="3">
    <source>
        <dbReference type="SAM" id="SignalP"/>
    </source>
</evidence>
<keyword evidence="2" id="KW-1133">Transmembrane helix</keyword>
<evidence type="ECO:0000313" key="4">
    <source>
        <dbReference type="EMBL" id="CAA9222789.1"/>
    </source>
</evidence>
<name>A0A6J4HHW3_9ACTN</name>
<dbReference type="AlphaFoldDB" id="A0A6J4HHW3"/>
<keyword evidence="2" id="KW-0472">Membrane</keyword>
<feature type="transmembrane region" description="Helical" evidence="2">
    <location>
        <begin position="311"/>
        <end position="331"/>
    </location>
</feature>
<feature type="region of interest" description="Disordered" evidence="1">
    <location>
        <begin position="235"/>
        <end position="254"/>
    </location>
</feature>
<feature type="compositionally biased region" description="Pro residues" evidence="1">
    <location>
        <begin position="235"/>
        <end position="245"/>
    </location>
</feature>
<accession>A0A6J4HHW3</accession>
<evidence type="ECO:0000256" key="2">
    <source>
        <dbReference type="SAM" id="Phobius"/>
    </source>
</evidence>
<organism evidence="4">
    <name type="scientific">uncultured Blastococcus sp</name>
    <dbReference type="NCBI Taxonomy" id="217144"/>
    <lineage>
        <taxon>Bacteria</taxon>
        <taxon>Bacillati</taxon>
        <taxon>Actinomycetota</taxon>
        <taxon>Actinomycetes</taxon>
        <taxon>Geodermatophilales</taxon>
        <taxon>Geodermatophilaceae</taxon>
        <taxon>Blastococcus</taxon>
        <taxon>environmental samples</taxon>
    </lineage>
</organism>
<keyword evidence="3" id="KW-0732">Signal</keyword>
<dbReference type="EMBL" id="CADCTI010000066">
    <property type="protein sequence ID" value="CAA9222789.1"/>
    <property type="molecule type" value="Genomic_DNA"/>
</dbReference>
<sequence length="345" mass="33973">MLGLAVLGLSTLGSAVPALAQATETTTAGTGAEAWYRPPPTCASPLGCGPIAAPPSPFAPGTLRVGFSAGAEEARTYFTLDLAALPAGTVPLGGTVTLPVATGPRDGTRAPETAKVRLCLVTEEVKDGVEGDIGPPPAIDCMLAQSPAAFTPAAEAVPAALTADLTPFAAAWAAGTPNLGLAVVPAEGVPPTDSWQVAFSQKDRMAEGIVPITASVLFGSSAAATGGLFADPFALSPPPSDPAPPADLSFGSGSALPDPGVDSGFAAPPPTSTLPFPSTPSGAPGPAVAPQPATEAAAAQQPVAEFVLGGFAYPAVFLLPLVFAGVAAWAGRALTRDLAPRVDTA</sequence>
<gene>
    <name evidence="4" type="ORF">AVDCRST_MAG57-680</name>
</gene>
<feature type="compositionally biased region" description="Low complexity" evidence="1">
    <location>
        <begin position="273"/>
        <end position="294"/>
    </location>
</feature>
<proteinExistence type="predicted"/>